<proteinExistence type="predicted"/>
<sequence>MAAAAVEVKDPEDNRMRNSKYVKGVQCLVETGITQIPDAYIQPPHLRLSVTKFESSNEIPVIDLAGLEDDRRSGVLEEIRNASERWGFFQVINHGVPVPVIERMMDVSRRFHELPTEEKMEHHSVDPSRSYRFQTSFNAEKQKVLEWRDSLVQRCYPPPEDDKWLKNPSDYRDAAMDYSRELRKLLKLLLAAMSEGLNLSSDTLEKCLGEEFTQMFLVNYYPPCPNPDLVLGVNSHSDPGGLTVLFQDEIGGLQVFNEGNWFEVKPLANAFVINVADQLEVLSNGIYKSVDHRAIRRIGDVARISVATFCNPTREAKIGPIAELTKMNPPLYKEYLFSDFLHHFFSMYYDGKACLDNFKLPTKP</sequence>
<keyword evidence="2" id="KW-1185">Reference proteome</keyword>
<evidence type="ECO:0000313" key="1">
    <source>
        <dbReference type="EMBL" id="KAJ7513448.1"/>
    </source>
</evidence>
<accession>A0ACC2A7C8</accession>
<reference evidence="2" key="1">
    <citation type="journal article" date="2024" name="Proc. Natl. Acad. Sci. U.S.A.">
        <title>Extraordinary preservation of gene collinearity over three hundred million years revealed in homosporous lycophytes.</title>
        <authorList>
            <person name="Li C."/>
            <person name="Wickell D."/>
            <person name="Kuo L.Y."/>
            <person name="Chen X."/>
            <person name="Nie B."/>
            <person name="Liao X."/>
            <person name="Peng D."/>
            <person name="Ji J."/>
            <person name="Jenkins J."/>
            <person name="Williams M."/>
            <person name="Shu S."/>
            <person name="Plott C."/>
            <person name="Barry K."/>
            <person name="Rajasekar S."/>
            <person name="Grimwood J."/>
            <person name="Han X."/>
            <person name="Sun S."/>
            <person name="Hou Z."/>
            <person name="He W."/>
            <person name="Dai G."/>
            <person name="Sun C."/>
            <person name="Schmutz J."/>
            <person name="Leebens-Mack J.H."/>
            <person name="Li F.W."/>
            <person name="Wang L."/>
        </authorList>
    </citation>
    <scope>NUCLEOTIDE SEQUENCE [LARGE SCALE GENOMIC DNA]</scope>
    <source>
        <strain evidence="2">cv. PW_Plant_1</strain>
    </source>
</reference>
<dbReference type="EMBL" id="CM055115">
    <property type="protein sequence ID" value="KAJ7513448.1"/>
    <property type="molecule type" value="Genomic_DNA"/>
</dbReference>
<gene>
    <name evidence="1" type="ORF">O6H91_24G007800</name>
</gene>
<comment type="caution">
    <text evidence="1">The sequence shown here is derived from an EMBL/GenBank/DDBJ whole genome shotgun (WGS) entry which is preliminary data.</text>
</comment>
<organism evidence="1 2">
    <name type="scientific">Diphasiastrum complanatum</name>
    <name type="common">Issler's clubmoss</name>
    <name type="synonym">Lycopodium complanatum</name>
    <dbReference type="NCBI Taxonomy" id="34168"/>
    <lineage>
        <taxon>Eukaryota</taxon>
        <taxon>Viridiplantae</taxon>
        <taxon>Streptophyta</taxon>
        <taxon>Embryophyta</taxon>
        <taxon>Tracheophyta</taxon>
        <taxon>Lycopodiopsida</taxon>
        <taxon>Lycopodiales</taxon>
        <taxon>Lycopodiaceae</taxon>
        <taxon>Lycopodioideae</taxon>
        <taxon>Diphasiastrum</taxon>
    </lineage>
</organism>
<protein>
    <submittedName>
        <fullName evidence="1">Uncharacterized protein</fullName>
    </submittedName>
</protein>
<dbReference type="Proteomes" id="UP001162992">
    <property type="component" value="Chromosome 24"/>
</dbReference>
<evidence type="ECO:0000313" key="2">
    <source>
        <dbReference type="Proteomes" id="UP001162992"/>
    </source>
</evidence>
<name>A0ACC2A7C8_DIPCM</name>